<protein>
    <recommendedName>
        <fullName evidence="2">EF-hand domain-containing protein</fullName>
    </recommendedName>
</protein>
<dbReference type="KEGG" id="dsa:Desal_0379"/>
<evidence type="ECO:0000313" key="4">
    <source>
        <dbReference type="Proteomes" id="UP000002601"/>
    </source>
</evidence>
<evidence type="ECO:0000256" key="1">
    <source>
        <dbReference type="SAM" id="SignalP"/>
    </source>
</evidence>
<dbReference type="HOGENOM" id="CLU_192086_0_0_7"/>
<keyword evidence="4" id="KW-1185">Reference proteome</keyword>
<dbReference type="Pfam" id="PF13202">
    <property type="entry name" value="EF-hand_5"/>
    <property type="match status" value="1"/>
</dbReference>
<accession>C6BWW6</accession>
<feature type="domain" description="EF-hand" evidence="2">
    <location>
        <begin position="46"/>
        <end position="81"/>
    </location>
</feature>
<dbReference type="EMBL" id="CP001649">
    <property type="protein sequence ID" value="ACS78446.1"/>
    <property type="molecule type" value="Genomic_DNA"/>
</dbReference>
<feature type="signal peptide" evidence="1">
    <location>
        <begin position="1"/>
        <end position="20"/>
    </location>
</feature>
<evidence type="ECO:0000259" key="2">
    <source>
        <dbReference type="PROSITE" id="PS50222"/>
    </source>
</evidence>
<dbReference type="PROSITE" id="PS00018">
    <property type="entry name" value="EF_HAND_1"/>
    <property type="match status" value="1"/>
</dbReference>
<reference evidence="3 4" key="1">
    <citation type="submission" date="2009-06" db="EMBL/GenBank/DDBJ databases">
        <title>Complete sequence of Desulfovibrio salexigens DSM 2638.</title>
        <authorList>
            <consortium name="US DOE Joint Genome Institute"/>
            <person name="Lucas S."/>
            <person name="Copeland A."/>
            <person name="Lapidus A."/>
            <person name="Glavina del Rio T."/>
            <person name="Tice H."/>
            <person name="Bruce D."/>
            <person name="Goodwin L."/>
            <person name="Pitluck S."/>
            <person name="Munk A.C."/>
            <person name="Brettin T."/>
            <person name="Detter J.C."/>
            <person name="Han C."/>
            <person name="Tapia R."/>
            <person name="Larimer F."/>
            <person name="Land M."/>
            <person name="Hauser L."/>
            <person name="Kyrpides N."/>
            <person name="Anderson I."/>
            <person name="Wall J.D."/>
            <person name="Arkin A.P."/>
            <person name="Dehal P."/>
            <person name="Chivian D."/>
            <person name="Giles B."/>
            <person name="Hazen T.C."/>
        </authorList>
    </citation>
    <scope>NUCLEOTIDE SEQUENCE [LARGE SCALE GENOMIC DNA]</scope>
    <source>
        <strain evidence="4">ATCC 14822 / DSM 2638 / NCIMB 8403 / VKM B-1763</strain>
    </source>
</reference>
<dbReference type="PROSITE" id="PS50222">
    <property type="entry name" value="EF_HAND_2"/>
    <property type="match status" value="1"/>
</dbReference>
<dbReference type="STRING" id="526222.Desal_0379"/>
<feature type="chain" id="PRO_5002962873" description="EF-hand domain-containing protein" evidence="1">
    <location>
        <begin position="21"/>
        <end position="86"/>
    </location>
</feature>
<evidence type="ECO:0000313" key="3">
    <source>
        <dbReference type="EMBL" id="ACS78446.1"/>
    </source>
</evidence>
<dbReference type="SUPFAM" id="SSF47473">
    <property type="entry name" value="EF-hand"/>
    <property type="match status" value="1"/>
</dbReference>
<dbReference type="InterPro" id="IPR018247">
    <property type="entry name" value="EF_Hand_1_Ca_BS"/>
</dbReference>
<proteinExistence type="predicted"/>
<dbReference type="AlphaFoldDB" id="C6BWW6"/>
<dbReference type="OrthoDB" id="5458560at2"/>
<dbReference type="Proteomes" id="UP000002601">
    <property type="component" value="Chromosome"/>
</dbReference>
<keyword evidence="1" id="KW-0732">Signal</keyword>
<dbReference type="GO" id="GO:0005509">
    <property type="term" value="F:calcium ion binding"/>
    <property type="evidence" value="ECO:0007669"/>
    <property type="project" value="InterPro"/>
</dbReference>
<organism evidence="3 4">
    <name type="scientific">Maridesulfovibrio salexigens (strain ATCC 14822 / DSM 2638 / NCIMB 8403 / VKM B-1763)</name>
    <name type="common">Desulfovibrio salexigens</name>
    <dbReference type="NCBI Taxonomy" id="526222"/>
    <lineage>
        <taxon>Bacteria</taxon>
        <taxon>Pseudomonadati</taxon>
        <taxon>Thermodesulfobacteriota</taxon>
        <taxon>Desulfovibrionia</taxon>
        <taxon>Desulfovibrionales</taxon>
        <taxon>Desulfovibrionaceae</taxon>
        <taxon>Maridesulfovibrio</taxon>
    </lineage>
</organism>
<dbReference type="InterPro" id="IPR002048">
    <property type="entry name" value="EF_hand_dom"/>
</dbReference>
<dbReference type="Gene3D" id="1.10.238.10">
    <property type="entry name" value="EF-hand"/>
    <property type="match status" value="1"/>
</dbReference>
<gene>
    <name evidence="3" type="ordered locus">Desal_0379</name>
</gene>
<sequence>MGRSVFVVILFLGLAANAIAGSNLNRCFYSMDSNGDEMVTVDEFKAALPDSADVFEEADADKSGALDHDEWESFKSSKGIEEQHNS</sequence>
<name>C6BWW6_MARSD</name>
<dbReference type="RefSeq" id="WP_012765972.1">
    <property type="nucleotide sequence ID" value="NC_012881.1"/>
</dbReference>
<dbReference type="InterPro" id="IPR011992">
    <property type="entry name" value="EF-hand-dom_pair"/>
</dbReference>